<dbReference type="AlphaFoldDB" id="A0A7S3PHX3"/>
<dbReference type="InterPro" id="IPR052058">
    <property type="entry name" value="Alcohol_O-acetyltransferase"/>
</dbReference>
<sequence length="602" mass="68278">MSSQLNPLERLFAPRSPKYVEGFRGTNLVLCCGFRIPFLSRYHNKLTSSHNMNASNSPSFLFEQIEVAMRRACSRYFRLCCTLNPYDFNEPVQQLASGLASQLPLNLRCFVIDDEEADRDRTACVKELFLHELNTIVPFINSSGERILPWRSTVFLEKDNEDLAMHSVKMVFCFSHVLGDGLSIALFLKTLAEELDYVVKRDTELAKLQECLSLQHPHDWDIKLDQLSPPDFSGLPFLKTGLKNWMALLLMYVYFIWNSLRKFIYGFFIPQFCLLVETKSKFDTNSRLNVDPAEPDMATQSTQSQSHYHIDASKVTCTGYFPEDGSKSSFNTTGTTAACMFSLDQSITQRLRKLSREHNTTLTGLILAAAAVAYKRTYSLPRCKTNVNNIDVVKKGKSDKINLDFFSWGCTANLRGLLIKSKEDMNYGNYSSTGFSINAPVNIPDEFTTPGIWCLAVTMLEESKKMIAIMAYMAGLFNYFSKLSQSNSFLGRRLDRKFNYINAPKIPFLVTNLGNAYLALFKNESKEQKNNSLNKLAVTLDDAYGSLNADSEYNVYQYCITVVTDSNGVLHCGITTNTNFTPQERLETFSEQLKNGLTQIKE</sequence>
<accession>A0A7S3PHX3</accession>
<proteinExistence type="predicted"/>
<dbReference type="SUPFAM" id="SSF52777">
    <property type="entry name" value="CoA-dependent acyltransferases"/>
    <property type="match status" value="1"/>
</dbReference>
<protein>
    <recommendedName>
        <fullName evidence="2">Alcohol acetyltransferase</fullName>
    </recommendedName>
</protein>
<dbReference type="EMBL" id="HBIN01011321">
    <property type="protein sequence ID" value="CAE0438238.1"/>
    <property type="molecule type" value="Transcribed_RNA"/>
</dbReference>
<dbReference type="PANTHER" id="PTHR28037:SF1">
    <property type="entry name" value="ALCOHOL O-ACETYLTRANSFERASE 1-RELATED"/>
    <property type="match status" value="1"/>
</dbReference>
<dbReference type="PANTHER" id="PTHR28037">
    <property type="entry name" value="ALCOHOL O-ACETYLTRANSFERASE 1-RELATED"/>
    <property type="match status" value="1"/>
</dbReference>
<organism evidence="1">
    <name type="scientific">Aplanochytrium stocchinoi</name>
    <dbReference type="NCBI Taxonomy" id="215587"/>
    <lineage>
        <taxon>Eukaryota</taxon>
        <taxon>Sar</taxon>
        <taxon>Stramenopiles</taxon>
        <taxon>Bigyra</taxon>
        <taxon>Labyrinthulomycetes</taxon>
        <taxon>Thraustochytrida</taxon>
        <taxon>Thraustochytriidae</taxon>
        <taxon>Aplanochytrium</taxon>
    </lineage>
</organism>
<gene>
    <name evidence="1" type="ORF">ASTO00021_LOCUS8483</name>
</gene>
<reference evidence="1" key="1">
    <citation type="submission" date="2021-01" db="EMBL/GenBank/DDBJ databases">
        <authorList>
            <person name="Corre E."/>
            <person name="Pelletier E."/>
            <person name="Niang G."/>
            <person name="Scheremetjew M."/>
            <person name="Finn R."/>
            <person name="Kale V."/>
            <person name="Holt S."/>
            <person name="Cochrane G."/>
            <person name="Meng A."/>
            <person name="Brown T."/>
            <person name="Cohen L."/>
        </authorList>
    </citation>
    <scope>NUCLEOTIDE SEQUENCE</scope>
    <source>
        <strain evidence="1">GSBS06</strain>
    </source>
</reference>
<evidence type="ECO:0008006" key="2">
    <source>
        <dbReference type="Google" id="ProtNLM"/>
    </source>
</evidence>
<evidence type="ECO:0000313" key="1">
    <source>
        <dbReference type="EMBL" id="CAE0438238.1"/>
    </source>
</evidence>
<name>A0A7S3PHX3_9STRA</name>